<dbReference type="PANTHER" id="PTHR30606">
    <property type="entry name" value="LIPID A BIOSYNTHESIS LAUROYL ACYLTRANSFERASE"/>
    <property type="match status" value="1"/>
</dbReference>
<evidence type="ECO:0000256" key="1">
    <source>
        <dbReference type="ARBA" id="ARBA00004533"/>
    </source>
</evidence>
<reference evidence="7 10" key="2">
    <citation type="submission" date="2016-10" db="EMBL/GenBank/DDBJ databases">
        <title>Hydorgenophaga sp. LPB0072 isolated from gastropod.</title>
        <authorList>
            <person name="Kim E."/>
            <person name="Yi H."/>
        </authorList>
    </citation>
    <scope>NUCLEOTIDE SEQUENCE [LARGE SCALE GENOMIC DNA]</scope>
    <source>
        <strain evidence="7 10">LPB0072</strain>
    </source>
</reference>
<evidence type="ECO:0000256" key="6">
    <source>
        <dbReference type="ARBA" id="ARBA00023315"/>
    </source>
</evidence>
<keyword evidence="6 7" id="KW-0012">Acyltransferase</keyword>
<evidence type="ECO:0000256" key="2">
    <source>
        <dbReference type="ARBA" id="ARBA00022475"/>
    </source>
</evidence>
<accession>A0A162P4Q1</accession>
<evidence type="ECO:0000256" key="4">
    <source>
        <dbReference type="ARBA" id="ARBA00022679"/>
    </source>
</evidence>
<evidence type="ECO:0000313" key="9">
    <source>
        <dbReference type="Proteomes" id="UP000185657"/>
    </source>
</evidence>
<dbReference type="PIRSF" id="PIRSF026649">
    <property type="entry name" value="MsbB"/>
    <property type="match status" value="1"/>
</dbReference>
<evidence type="ECO:0000256" key="3">
    <source>
        <dbReference type="ARBA" id="ARBA00022519"/>
    </source>
</evidence>
<evidence type="ECO:0000256" key="5">
    <source>
        <dbReference type="ARBA" id="ARBA00023136"/>
    </source>
</evidence>
<keyword evidence="2" id="KW-1003">Cell membrane</keyword>
<evidence type="ECO:0000313" key="10">
    <source>
        <dbReference type="Proteomes" id="UP000185680"/>
    </source>
</evidence>
<dbReference type="NCBIfam" id="NF006487">
    <property type="entry name" value="PRK08905.1"/>
    <property type="match status" value="1"/>
</dbReference>
<sequence length="287" mass="31609">MQSLFRALSALPLPLLHALGWLAGWTTFLFSPRYRRRLLANAKQAGLPLSTALASVAESGKMLAETPRMWLGRPTKLHWEGETAVEEALTHGSGVLFLTPHLGCFEITAQALAQRFGDRMPITVLFRPSRQPWLRDLVATARERPNLHTAPTTLAGVKQLIKALKTRQAVGLLPDQVPPHGQGVWAPFFGREAYTMTLSARLALTPGVQLVLIWGERLSWGRGYRVHVRPCPVAGGLSKDPVVAATQINQAMETLVRECPAQYIWSYDRYKQPHGSAPPPAAPTPPD</sequence>
<dbReference type="STRING" id="1763535.LPB072_03965"/>
<dbReference type="GO" id="GO:0005886">
    <property type="term" value="C:plasma membrane"/>
    <property type="evidence" value="ECO:0007669"/>
    <property type="project" value="UniProtKB-SubCell"/>
</dbReference>
<dbReference type="EMBL" id="CP017476">
    <property type="protein sequence ID" value="AOW15354.1"/>
    <property type="molecule type" value="Genomic_DNA"/>
</dbReference>
<dbReference type="OrthoDB" id="8524027at2"/>
<keyword evidence="3" id="KW-0997">Cell inner membrane</keyword>
<dbReference type="GO" id="GO:0016746">
    <property type="term" value="F:acyltransferase activity"/>
    <property type="evidence" value="ECO:0007669"/>
    <property type="project" value="UniProtKB-KW"/>
</dbReference>
<dbReference type="Proteomes" id="UP000185657">
    <property type="component" value="Unassembled WGS sequence"/>
</dbReference>
<dbReference type="Pfam" id="PF03279">
    <property type="entry name" value="Lip_A_acyltrans"/>
    <property type="match status" value="1"/>
</dbReference>
<gene>
    <name evidence="7" type="ORF">LPB072_03965</name>
    <name evidence="8" type="ORF">LPB72_14215</name>
</gene>
<dbReference type="Proteomes" id="UP000185680">
    <property type="component" value="Chromosome"/>
</dbReference>
<keyword evidence="9" id="KW-1185">Reference proteome</keyword>
<organism evidence="7 10">
    <name type="scientific">Hydrogenophaga crassostreae</name>
    <dbReference type="NCBI Taxonomy" id="1763535"/>
    <lineage>
        <taxon>Bacteria</taxon>
        <taxon>Pseudomonadati</taxon>
        <taxon>Pseudomonadota</taxon>
        <taxon>Betaproteobacteria</taxon>
        <taxon>Burkholderiales</taxon>
        <taxon>Comamonadaceae</taxon>
        <taxon>Hydrogenophaga</taxon>
    </lineage>
</organism>
<dbReference type="InterPro" id="IPR004960">
    <property type="entry name" value="LipA_acyltrans"/>
</dbReference>
<keyword evidence="4 7" id="KW-0808">Transferase</keyword>
<dbReference type="EMBL" id="LVWD01000026">
    <property type="protein sequence ID" value="OAD41312.1"/>
    <property type="molecule type" value="Genomic_DNA"/>
</dbReference>
<name>A0A162P4Q1_9BURK</name>
<dbReference type="KEGG" id="hyl:LPB072_03965"/>
<evidence type="ECO:0000313" key="7">
    <source>
        <dbReference type="EMBL" id="AOW15354.1"/>
    </source>
</evidence>
<reference evidence="8 9" key="1">
    <citation type="submission" date="2016-02" db="EMBL/GenBank/DDBJ databases">
        <title>Draft genome sequence of Hydrogenophaga sp. LPB0072.</title>
        <authorList>
            <person name="Shin S.-K."/>
            <person name="Yi H."/>
        </authorList>
    </citation>
    <scope>NUCLEOTIDE SEQUENCE [LARGE SCALE GENOMIC DNA]</scope>
    <source>
        <strain evidence="8 9">LPB0072</strain>
    </source>
</reference>
<proteinExistence type="predicted"/>
<dbReference type="PANTHER" id="PTHR30606:SF10">
    <property type="entry name" value="PHOSPHATIDYLINOSITOL MANNOSIDE ACYLTRANSFERASE"/>
    <property type="match status" value="1"/>
</dbReference>
<dbReference type="GO" id="GO:0009247">
    <property type="term" value="P:glycolipid biosynthetic process"/>
    <property type="evidence" value="ECO:0007669"/>
    <property type="project" value="UniProtKB-ARBA"/>
</dbReference>
<evidence type="ECO:0000313" key="8">
    <source>
        <dbReference type="EMBL" id="OAD41312.1"/>
    </source>
</evidence>
<protein>
    <submittedName>
        <fullName evidence="7">Lipid A biosynthesis acyltransferase</fullName>
    </submittedName>
</protein>
<dbReference type="AlphaFoldDB" id="A0A162P4Q1"/>
<dbReference type="CDD" id="cd07984">
    <property type="entry name" value="LPLAT_LABLAT-like"/>
    <property type="match status" value="1"/>
</dbReference>
<comment type="subcellular location">
    <subcellularLocation>
        <location evidence="1">Cell inner membrane</location>
    </subcellularLocation>
</comment>
<keyword evidence="5" id="KW-0472">Membrane</keyword>